<dbReference type="AlphaFoldDB" id="A0AB34GSP9"/>
<protein>
    <submittedName>
        <fullName evidence="2">Uncharacterized protein</fullName>
    </submittedName>
</protein>
<name>A0AB34GSP9_ESCRO</name>
<feature type="region of interest" description="Disordered" evidence="1">
    <location>
        <begin position="365"/>
        <end position="402"/>
    </location>
</feature>
<comment type="caution">
    <text evidence="2">The sequence shown here is derived from an EMBL/GenBank/DDBJ whole genome shotgun (WGS) entry which is preliminary data.</text>
</comment>
<feature type="region of interest" description="Disordered" evidence="1">
    <location>
        <begin position="305"/>
        <end position="335"/>
    </location>
</feature>
<accession>A0AB34GSP9</accession>
<proteinExistence type="predicted"/>
<evidence type="ECO:0000313" key="2">
    <source>
        <dbReference type="EMBL" id="KAJ8782187.1"/>
    </source>
</evidence>
<dbReference type="EMBL" id="JAIQCJ010002123">
    <property type="protein sequence ID" value="KAJ8782187.1"/>
    <property type="molecule type" value="Genomic_DNA"/>
</dbReference>
<reference evidence="2 3" key="1">
    <citation type="submission" date="2022-11" db="EMBL/GenBank/DDBJ databases">
        <title>Whole genome sequence of Eschrichtius robustus ER-17-0199.</title>
        <authorList>
            <person name="Bruniche-Olsen A."/>
            <person name="Black A.N."/>
            <person name="Fields C.J."/>
            <person name="Walden K."/>
            <person name="Dewoody J.A."/>
        </authorList>
    </citation>
    <scope>NUCLEOTIDE SEQUENCE [LARGE SCALE GENOMIC DNA]</scope>
    <source>
        <strain evidence="2">ER-17-0199</strain>
        <tissue evidence="2">Blubber</tissue>
    </source>
</reference>
<sequence>MTVTIISESNCPGLDCVIQGCAGALTPGTRNFARGPLHVGRELPCSPWDSGLVLLQLLGAVGGARTPGPTGAAAGTRALPLLRKAREEAEAEGRLFLILSQIGGDGQGAVRTPKGRGWHQSECSSDFRGCRIHSLACVPTWGARRWAGGIPGTPGTPCWLETAALRSRGEPLTPAERLLLQASRPEVAGCGTASWGPHSPAIGTGSRRPGSGTSGPGRGRRLAGEEWEVCPWSPRQAPRVLSIGVVAPEPRGPSSLLGTSASHPAKWGLEVGALSSSWWPRGTHPRPVARDRRTWEEFLQMGSVTVRPSQSEAPPTGRSRVCSSAQKVQSSAQASARGLLAANPPLPPELTGHPTRWTDVELQAARGGGQMDDRCGRRPPRVPGRPAVGGASCNPGGRAAAT</sequence>
<organism evidence="2 3">
    <name type="scientific">Eschrichtius robustus</name>
    <name type="common">California gray whale</name>
    <name type="synonym">Eschrichtius gibbosus</name>
    <dbReference type="NCBI Taxonomy" id="9764"/>
    <lineage>
        <taxon>Eukaryota</taxon>
        <taxon>Metazoa</taxon>
        <taxon>Chordata</taxon>
        <taxon>Craniata</taxon>
        <taxon>Vertebrata</taxon>
        <taxon>Euteleostomi</taxon>
        <taxon>Mammalia</taxon>
        <taxon>Eutheria</taxon>
        <taxon>Laurasiatheria</taxon>
        <taxon>Artiodactyla</taxon>
        <taxon>Whippomorpha</taxon>
        <taxon>Cetacea</taxon>
        <taxon>Mysticeti</taxon>
        <taxon>Eschrichtiidae</taxon>
        <taxon>Eschrichtius</taxon>
    </lineage>
</organism>
<evidence type="ECO:0000313" key="3">
    <source>
        <dbReference type="Proteomes" id="UP001159641"/>
    </source>
</evidence>
<evidence type="ECO:0000256" key="1">
    <source>
        <dbReference type="SAM" id="MobiDB-lite"/>
    </source>
</evidence>
<gene>
    <name evidence="2" type="ORF">J1605_010379</name>
</gene>
<feature type="region of interest" description="Disordered" evidence="1">
    <location>
        <begin position="190"/>
        <end position="222"/>
    </location>
</feature>
<keyword evidence="3" id="KW-1185">Reference proteome</keyword>
<dbReference type="Proteomes" id="UP001159641">
    <property type="component" value="Unassembled WGS sequence"/>
</dbReference>
<feature type="compositionally biased region" description="Low complexity" evidence="1">
    <location>
        <begin position="323"/>
        <end position="335"/>
    </location>
</feature>